<dbReference type="SMART" id="SM01040">
    <property type="entry name" value="Bro-N"/>
    <property type="match status" value="1"/>
</dbReference>
<dbReference type="PROSITE" id="PS51750">
    <property type="entry name" value="BRO_N"/>
    <property type="match status" value="1"/>
</dbReference>
<sequence length="364" mass="41838">MSTYTTNTKPDSKFEDVPEEVLTDPTMRTALGMDPIPGMNTPVDDNKQISLFDYMQNKNNSSTSSTTTTAAPEVTVFKNLVHPEFGELRTVEIDGELWFVGKDVATALGYCNINKAVAAHVDEDDKKVLDFKGFSQNGKSSGLWVGHDFSSKTIINESGLYSLILNSKLPSAKEFKHWVTSEVLPSIRKNGAYIRNQENMTPAEIVARGLIAAQKIIEEREKEIVHLNNRCGRLTQTIAEKQDVINAISRNVPAPTKRMMLNRVMRRRSPELAQSRWSYLYARFDEIYHKNVKIRMKNYNAEPGHRKCYSILDFIEKVLNMLDELYDLAVKLFESDFTQLMQEMHLLRMTDEEYEDEEYWKRVL</sequence>
<feature type="coiled-coil region" evidence="1">
    <location>
        <begin position="210"/>
        <end position="237"/>
    </location>
</feature>
<dbReference type="PANTHER" id="PTHR36180">
    <property type="entry name" value="DNA-BINDING PROTEIN-RELATED-RELATED"/>
    <property type="match status" value="1"/>
</dbReference>
<evidence type="ECO:0000313" key="3">
    <source>
        <dbReference type="EMBL" id="DAG04483.1"/>
    </source>
</evidence>
<accession>A0A8S5VCZ2</accession>
<proteinExistence type="predicted"/>
<feature type="domain" description="Bro-N" evidence="2">
    <location>
        <begin position="74"/>
        <end position="191"/>
    </location>
</feature>
<dbReference type="PANTHER" id="PTHR36180:SF2">
    <property type="entry name" value="BRO FAMILY PROTEIN"/>
    <property type="match status" value="1"/>
</dbReference>
<protein>
    <submittedName>
        <fullName evidence="3">Repressor domain protein</fullName>
    </submittedName>
</protein>
<evidence type="ECO:0000259" key="2">
    <source>
        <dbReference type="PROSITE" id="PS51750"/>
    </source>
</evidence>
<reference evidence="3" key="1">
    <citation type="journal article" date="2021" name="Proc. Natl. Acad. Sci. U.S.A.">
        <title>A Catalog of Tens of Thousands of Viruses from Human Metagenomes Reveals Hidden Associations with Chronic Diseases.</title>
        <authorList>
            <person name="Tisza M.J."/>
            <person name="Buck C.B."/>
        </authorList>
    </citation>
    <scope>NUCLEOTIDE SEQUENCE</scope>
    <source>
        <strain evidence="3">CtDXu9</strain>
    </source>
</reference>
<dbReference type="EMBL" id="BK016244">
    <property type="protein sequence ID" value="DAG04483.1"/>
    <property type="molecule type" value="Genomic_DNA"/>
</dbReference>
<organism evidence="3">
    <name type="scientific">Siphoviridae sp. ctDXu9</name>
    <dbReference type="NCBI Taxonomy" id="2825387"/>
    <lineage>
        <taxon>Viruses</taxon>
        <taxon>Duplodnaviria</taxon>
        <taxon>Heunggongvirae</taxon>
        <taxon>Uroviricota</taxon>
        <taxon>Caudoviricetes</taxon>
    </lineage>
</organism>
<name>A0A8S5VCZ2_9CAUD</name>
<keyword evidence="1" id="KW-0175">Coiled coil</keyword>
<dbReference type="Pfam" id="PF02498">
    <property type="entry name" value="Bro-N"/>
    <property type="match status" value="1"/>
</dbReference>
<dbReference type="InterPro" id="IPR003497">
    <property type="entry name" value="BRO_N_domain"/>
</dbReference>
<evidence type="ECO:0000256" key="1">
    <source>
        <dbReference type="SAM" id="Coils"/>
    </source>
</evidence>